<dbReference type="FunFam" id="1.10.10.440:FF:000032">
    <property type="entry name" value="Formin binding protein (FNB3)"/>
    <property type="match status" value="1"/>
</dbReference>
<dbReference type="PANTHER" id="PTHR11864">
    <property type="entry name" value="PRE-MRNA-PROCESSING PROTEIN PRP40"/>
    <property type="match status" value="1"/>
</dbReference>
<dbReference type="GO" id="GO:0003723">
    <property type="term" value="F:RNA binding"/>
    <property type="evidence" value="ECO:0007669"/>
    <property type="project" value="TreeGrafter"/>
</dbReference>
<feature type="domain" description="WW" evidence="8">
    <location>
        <begin position="16"/>
        <end position="43"/>
    </location>
</feature>
<feature type="domain" description="FF" evidence="9">
    <location>
        <begin position="411"/>
        <end position="472"/>
    </location>
</feature>
<keyword evidence="3" id="KW-0677">Repeat</keyword>
<dbReference type="GO" id="GO:0071004">
    <property type="term" value="C:U2-type prespliceosome"/>
    <property type="evidence" value="ECO:0007669"/>
    <property type="project" value="TreeGrafter"/>
</dbReference>
<sequence length="901" mass="106986">MNPLPGGPFPQPGLTWQEHRTPDGRVYYYNSLTRVTQWTKPEELMTPAERALANQPWKEYTAEGGKKYWYNTETKQSSWEMPEVYKQALGVGTTTPTSAATPTGPFSAPGGGHHGGYGGGQSDNYRPDRDRDRDYRDRDRDRDYRDRDRDRDRDHRDHRDHRDYREPLGESRQLTFGNNNNSAPAFVPATADPEYATPEEAEAAFVKLLKRSGVQPDWTWEQTLRAVVKDPQFRAIKDPKDRKAAFEKYCHDVIVQDKERAKERLTKLRADFATMLRSHPEIKHYTRWKTARPMIEGETIFRSTNDDNERRQLFEDYRVELRKAHKDQQIALRKSAMDGLIELLPKLDLEPYTRWSEAQGTIESTAEFQQDEKYKSLSKYDILTVFQNHVKALERTFNDSRQEEKNKKLRKERKNRDNFCALLAELRKDGKIKAGSKWSKVYPLLEHDERYLAMAGQPGSTPMELFWDVVEEEERALRTTRNDILDVIDDKRFEVTPKTTFQEFEAIVKDDRRTANIERDILELIFERLQEKKAKRSADDDKHSERQQRRALDDLRSYLKRLEPPITVNETYEQVEGRIAQSNEFKAVASDEARRSAFEKHIRRLKEKEEEAERDRLRRRDRGDLYRDRGERSHRSSARSVRSRSPEHDPYEADRRKAIAERERNFRKSSMAESLLSDRRSVDGHHDSIRDRDRDRDRERDRDRRDYRDRDRERERDRDRDRDRERDRDRDRDRDRERDRERDRDHRDRDRDRERDRDRDYDRRPRHDELNHYDRERRSRDEDRERIYRRRVMDRDVDELPYGDERPSSSRRTRPEEDEHDRHDGRPPAKRVKTEPSTTATPAAGVPAAPATAPAVKDEATSPARDGVKSPQPQKQQEKEKTPPPPAVVRAGSEEGEIEED</sequence>
<dbReference type="SMART" id="SM00456">
    <property type="entry name" value="WW"/>
    <property type="match status" value="2"/>
</dbReference>
<evidence type="ECO:0000313" key="10">
    <source>
        <dbReference type="EMBL" id="KAK3496668.1"/>
    </source>
</evidence>
<evidence type="ECO:0000256" key="7">
    <source>
        <dbReference type="SAM" id="MobiDB-lite"/>
    </source>
</evidence>
<dbReference type="InterPro" id="IPR036020">
    <property type="entry name" value="WW_dom_sf"/>
</dbReference>
<feature type="domain" description="FF" evidence="9">
    <location>
        <begin position="264"/>
        <end position="320"/>
    </location>
</feature>
<dbReference type="SUPFAM" id="SSF81698">
    <property type="entry name" value="FF domain"/>
    <property type="match status" value="5"/>
</dbReference>
<dbReference type="FunFam" id="1.10.10.440:FF:000013">
    <property type="entry name" value="pre-mRNA-processing protein 40A isoform X1"/>
    <property type="match status" value="1"/>
</dbReference>
<evidence type="ECO:0000256" key="6">
    <source>
        <dbReference type="SAM" id="Coils"/>
    </source>
</evidence>
<reference evidence="10 11" key="1">
    <citation type="journal article" date="2023" name="Mol. Phylogenet. Evol.">
        <title>Genome-scale phylogeny and comparative genomics of the fungal order Sordariales.</title>
        <authorList>
            <person name="Hensen N."/>
            <person name="Bonometti L."/>
            <person name="Westerberg I."/>
            <person name="Brannstrom I.O."/>
            <person name="Guillou S."/>
            <person name="Cros-Aarteil S."/>
            <person name="Calhoun S."/>
            <person name="Haridas S."/>
            <person name="Kuo A."/>
            <person name="Mondo S."/>
            <person name="Pangilinan J."/>
            <person name="Riley R."/>
            <person name="LaButti K."/>
            <person name="Andreopoulos B."/>
            <person name="Lipzen A."/>
            <person name="Chen C."/>
            <person name="Yan M."/>
            <person name="Daum C."/>
            <person name="Ng V."/>
            <person name="Clum A."/>
            <person name="Steindorff A."/>
            <person name="Ohm R.A."/>
            <person name="Martin F."/>
            <person name="Silar P."/>
            <person name="Natvig D.O."/>
            <person name="Lalanne C."/>
            <person name="Gautier V."/>
            <person name="Ament-Velasquez S.L."/>
            <person name="Kruys A."/>
            <person name="Hutchinson M.I."/>
            <person name="Powell A.J."/>
            <person name="Barry K."/>
            <person name="Miller A.N."/>
            <person name="Grigoriev I.V."/>
            <person name="Debuchy R."/>
            <person name="Gladieux P."/>
            <person name="Hiltunen Thoren M."/>
            <person name="Johannesson H."/>
        </authorList>
    </citation>
    <scope>NUCLEOTIDE SEQUENCE [LARGE SCALE GENOMIC DNA]</scope>
    <source>
        <strain evidence="10 11">FGSC 10403</strain>
    </source>
</reference>
<dbReference type="RefSeq" id="XP_062694932.1">
    <property type="nucleotide sequence ID" value="XM_062839940.1"/>
</dbReference>
<dbReference type="Proteomes" id="UP001285908">
    <property type="component" value="Unassembled WGS sequence"/>
</dbReference>
<evidence type="ECO:0000256" key="2">
    <source>
        <dbReference type="ARBA" id="ARBA00022664"/>
    </source>
</evidence>
<dbReference type="SMART" id="SM00441">
    <property type="entry name" value="FF"/>
    <property type="match status" value="5"/>
</dbReference>
<keyword evidence="5" id="KW-0539">Nucleus</keyword>
<keyword evidence="6" id="KW-0175">Coiled coil</keyword>
<protein>
    <recommendedName>
        <fullName evidence="12">Pre-mRNA-processing protein prp40</fullName>
    </recommendedName>
</protein>
<name>A0AAJ0IBN4_9PEZI</name>
<feature type="compositionally biased region" description="Gly residues" evidence="7">
    <location>
        <begin position="109"/>
        <end position="121"/>
    </location>
</feature>
<keyword evidence="2" id="KW-0507">mRNA processing</keyword>
<feature type="region of interest" description="Disordered" evidence="7">
    <location>
        <begin position="625"/>
        <end position="695"/>
    </location>
</feature>
<evidence type="ECO:0008006" key="12">
    <source>
        <dbReference type="Google" id="ProtNLM"/>
    </source>
</evidence>
<accession>A0AAJ0IBN4</accession>
<dbReference type="Gene3D" id="1.10.10.440">
    <property type="entry name" value="FF domain"/>
    <property type="match status" value="5"/>
</dbReference>
<dbReference type="FunFam" id="1.10.10.440:FF:000033">
    <property type="entry name" value="Formin binding protein (FNB3)"/>
    <property type="match status" value="1"/>
</dbReference>
<dbReference type="InterPro" id="IPR036517">
    <property type="entry name" value="FF_domain_sf"/>
</dbReference>
<feature type="compositionally biased region" description="Polar residues" evidence="7">
    <location>
        <begin position="172"/>
        <end position="183"/>
    </location>
</feature>
<dbReference type="GeneID" id="87877562"/>
<evidence type="ECO:0000259" key="9">
    <source>
        <dbReference type="PROSITE" id="PS51676"/>
    </source>
</evidence>
<feature type="region of interest" description="Disordered" evidence="7">
    <location>
        <begin position="798"/>
        <end position="901"/>
    </location>
</feature>
<feature type="domain" description="FF" evidence="9">
    <location>
        <begin position="548"/>
        <end position="604"/>
    </location>
</feature>
<dbReference type="InterPro" id="IPR002713">
    <property type="entry name" value="FF_domain"/>
</dbReference>
<evidence type="ECO:0000256" key="3">
    <source>
        <dbReference type="ARBA" id="ARBA00022737"/>
    </source>
</evidence>
<dbReference type="SUPFAM" id="SSF51045">
    <property type="entry name" value="WW domain"/>
    <property type="match status" value="2"/>
</dbReference>
<keyword evidence="4" id="KW-0508">mRNA splicing</keyword>
<dbReference type="FunFam" id="1.10.10.440:FF:000034">
    <property type="entry name" value="Formin binding protein (FNB3)"/>
    <property type="match status" value="1"/>
</dbReference>
<dbReference type="InterPro" id="IPR001202">
    <property type="entry name" value="WW_dom"/>
</dbReference>
<dbReference type="FunFam" id="2.20.70.10:FF:000090">
    <property type="entry name" value="Formin binding protein (FNB3)"/>
    <property type="match status" value="1"/>
</dbReference>
<feature type="compositionally biased region" description="Low complexity" evidence="7">
    <location>
        <begin position="93"/>
        <end position="108"/>
    </location>
</feature>
<evidence type="ECO:0000256" key="1">
    <source>
        <dbReference type="ARBA" id="ARBA00004123"/>
    </source>
</evidence>
<organism evidence="10 11">
    <name type="scientific">Neurospora hispaniola</name>
    <dbReference type="NCBI Taxonomy" id="588809"/>
    <lineage>
        <taxon>Eukaryota</taxon>
        <taxon>Fungi</taxon>
        <taxon>Dikarya</taxon>
        <taxon>Ascomycota</taxon>
        <taxon>Pezizomycotina</taxon>
        <taxon>Sordariomycetes</taxon>
        <taxon>Sordariomycetidae</taxon>
        <taxon>Sordariales</taxon>
        <taxon>Sordariaceae</taxon>
        <taxon>Neurospora</taxon>
    </lineage>
</organism>
<evidence type="ECO:0000313" key="11">
    <source>
        <dbReference type="Proteomes" id="UP001285908"/>
    </source>
</evidence>
<keyword evidence="11" id="KW-1185">Reference proteome</keyword>
<dbReference type="GO" id="GO:0045292">
    <property type="term" value="P:mRNA cis splicing, via spliceosome"/>
    <property type="evidence" value="ECO:0007669"/>
    <property type="project" value="InterPro"/>
</dbReference>
<dbReference type="PROSITE" id="PS01159">
    <property type="entry name" value="WW_DOMAIN_1"/>
    <property type="match status" value="2"/>
</dbReference>
<feature type="compositionally biased region" description="Basic and acidic residues" evidence="7">
    <location>
        <begin position="644"/>
        <end position="666"/>
    </location>
</feature>
<gene>
    <name evidence="10" type="ORF">B0T23DRAFT_425866</name>
</gene>
<feature type="region of interest" description="Disordered" evidence="7">
    <location>
        <begin position="735"/>
        <end position="765"/>
    </location>
</feature>
<evidence type="ECO:0000256" key="4">
    <source>
        <dbReference type="ARBA" id="ARBA00023187"/>
    </source>
</evidence>
<dbReference type="CDD" id="cd00201">
    <property type="entry name" value="WW"/>
    <property type="match status" value="2"/>
</dbReference>
<dbReference type="FunFam" id="1.10.10.440:FF:000027">
    <property type="entry name" value="Formin binding protein (FNB3)"/>
    <property type="match status" value="1"/>
</dbReference>
<feature type="domain" description="FF" evidence="9">
    <location>
        <begin position="195"/>
        <end position="252"/>
    </location>
</feature>
<dbReference type="Pfam" id="PF25432">
    <property type="entry name" value="FF_PRPF40A"/>
    <property type="match status" value="1"/>
</dbReference>
<feature type="compositionally biased region" description="Basic and acidic residues" evidence="7">
    <location>
        <begin position="803"/>
        <end position="827"/>
    </location>
</feature>
<feature type="region of interest" description="Disordered" evidence="7">
    <location>
        <begin position="93"/>
        <end position="186"/>
    </location>
</feature>
<dbReference type="Pfam" id="PF01846">
    <property type="entry name" value="FF"/>
    <property type="match status" value="3"/>
</dbReference>
<dbReference type="EMBL" id="JAULSX010000002">
    <property type="protein sequence ID" value="KAK3496668.1"/>
    <property type="molecule type" value="Genomic_DNA"/>
</dbReference>
<feature type="domain" description="WW" evidence="8">
    <location>
        <begin position="56"/>
        <end position="84"/>
    </location>
</feature>
<proteinExistence type="predicted"/>
<comment type="subcellular location">
    <subcellularLocation>
        <location evidence="1">Nucleus</location>
    </subcellularLocation>
</comment>
<dbReference type="Gene3D" id="2.20.70.10">
    <property type="match status" value="2"/>
</dbReference>
<evidence type="ECO:0000256" key="5">
    <source>
        <dbReference type="ARBA" id="ARBA00023242"/>
    </source>
</evidence>
<feature type="compositionally biased region" description="Basic and acidic residues" evidence="7">
    <location>
        <begin position="125"/>
        <end position="169"/>
    </location>
</feature>
<dbReference type="GO" id="GO:0005685">
    <property type="term" value="C:U1 snRNP"/>
    <property type="evidence" value="ECO:0007669"/>
    <property type="project" value="TreeGrafter"/>
</dbReference>
<comment type="caution">
    <text evidence="10">The sequence shown here is derived from an EMBL/GenBank/DDBJ whole genome shotgun (WGS) entry which is preliminary data.</text>
</comment>
<feature type="compositionally biased region" description="Low complexity" evidence="7">
    <location>
        <begin position="838"/>
        <end position="855"/>
    </location>
</feature>
<dbReference type="PANTHER" id="PTHR11864:SF0">
    <property type="entry name" value="PRP40 PRE-MRNA PROCESSING FACTOR 40 HOMOLOG A (YEAST)"/>
    <property type="match status" value="1"/>
</dbReference>
<feature type="compositionally biased region" description="Basic and acidic residues" evidence="7">
    <location>
        <begin position="676"/>
        <end position="695"/>
    </location>
</feature>
<dbReference type="PROSITE" id="PS51676">
    <property type="entry name" value="FF"/>
    <property type="match status" value="4"/>
</dbReference>
<dbReference type="PROSITE" id="PS50020">
    <property type="entry name" value="WW_DOMAIN_2"/>
    <property type="match status" value="2"/>
</dbReference>
<dbReference type="Pfam" id="PF00397">
    <property type="entry name" value="WW"/>
    <property type="match status" value="2"/>
</dbReference>
<feature type="compositionally biased region" description="Basic and acidic residues" evidence="7">
    <location>
        <begin position="625"/>
        <end position="634"/>
    </location>
</feature>
<dbReference type="AlphaFoldDB" id="A0AAJ0IBN4"/>
<evidence type="ECO:0000259" key="8">
    <source>
        <dbReference type="PROSITE" id="PS50020"/>
    </source>
</evidence>
<feature type="coiled-coil region" evidence="6">
    <location>
        <begin position="595"/>
        <end position="622"/>
    </location>
</feature>
<dbReference type="InterPro" id="IPR039726">
    <property type="entry name" value="Prp40-like"/>
</dbReference>